<evidence type="ECO:0000256" key="5">
    <source>
        <dbReference type="SAM" id="MobiDB-lite"/>
    </source>
</evidence>
<sequence length="415" mass="46282">MKFPLPLTTFPAIKLSEEDEDALERVAEVVVKQTVAQYHEHLTRHHGVVDETRWKKIKQRDNVRVYYERNRSKTQQDDDLSGDGDLDDQDRVMPLMLAFGTMPGTLDDVMYGALNPTTDEMMLKTAYVEDGFVDWRVIAPIIKPTPESPFRELSIKWHVKGHSLLLGTVLRNRDTVHIESIGYAQTPNGERIGYHLRHSVTVPGARELVEYNIVRASLSFCHLFRQLPNNTVEVFVQGRIEPMGDASVSVTVATSAEVPLSVANNVHCAEMKKLTRILRSKQTNHSFTNATSNSNSLSSSESSSSASQPSTAAPASASTCSMCSKSVGGRVASLTSSGKEKHCRICRQRVCSRCRVYKDIFLRTELEKDVSCTTMAFCTRCIVMASKASSVQFAEYDARVYAGKPVDEFEFDLGI</sequence>
<dbReference type="HOGENOM" id="CLU_015303_0_1_1"/>
<name>K3W6D1_GLOUD</name>
<evidence type="ECO:0000256" key="4">
    <source>
        <dbReference type="PROSITE-ProRule" id="PRU00091"/>
    </source>
</evidence>
<dbReference type="GO" id="GO:0008270">
    <property type="term" value="F:zinc ion binding"/>
    <property type="evidence" value="ECO:0007669"/>
    <property type="project" value="UniProtKB-KW"/>
</dbReference>
<dbReference type="VEuPathDB" id="FungiDB:PYU1_G000522"/>
<feature type="domain" description="FYVE-type" evidence="6">
    <location>
        <begin position="314"/>
        <end position="386"/>
    </location>
</feature>
<dbReference type="Gene3D" id="3.30.530.20">
    <property type="match status" value="1"/>
</dbReference>
<dbReference type="PANTHER" id="PTHR13510:SF44">
    <property type="entry name" value="RABENOSYN-5"/>
    <property type="match status" value="1"/>
</dbReference>
<dbReference type="AlphaFoldDB" id="K3W6D1"/>
<dbReference type="PANTHER" id="PTHR13510">
    <property type="entry name" value="FYVE-FINGER-CONTAINING RAB5 EFFECTOR PROTEIN RABENOSYN-5-RELATED"/>
    <property type="match status" value="1"/>
</dbReference>
<keyword evidence="1" id="KW-0479">Metal-binding</keyword>
<dbReference type="InterPro" id="IPR052727">
    <property type="entry name" value="Rab4/Rab5_effector"/>
</dbReference>
<reference evidence="8" key="1">
    <citation type="journal article" date="2010" name="Genome Biol.">
        <title>Genome sequence of the necrotrophic plant pathogen Pythium ultimum reveals original pathogenicity mechanisms and effector repertoire.</title>
        <authorList>
            <person name="Levesque C.A."/>
            <person name="Brouwer H."/>
            <person name="Cano L."/>
            <person name="Hamilton J.P."/>
            <person name="Holt C."/>
            <person name="Huitema E."/>
            <person name="Raffaele S."/>
            <person name="Robideau G.P."/>
            <person name="Thines M."/>
            <person name="Win J."/>
            <person name="Zerillo M.M."/>
            <person name="Beakes G.W."/>
            <person name="Boore J.L."/>
            <person name="Busam D."/>
            <person name="Dumas B."/>
            <person name="Ferriera S."/>
            <person name="Fuerstenberg S.I."/>
            <person name="Gachon C.M."/>
            <person name="Gaulin E."/>
            <person name="Govers F."/>
            <person name="Grenville-Briggs L."/>
            <person name="Horner N."/>
            <person name="Hostetler J."/>
            <person name="Jiang R.H."/>
            <person name="Johnson J."/>
            <person name="Krajaejun T."/>
            <person name="Lin H."/>
            <person name="Meijer H.J."/>
            <person name="Moore B."/>
            <person name="Morris P."/>
            <person name="Phuntmart V."/>
            <person name="Puiu D."/>
            <person name="Shetty J."/>
            <person name="Stajich J.E."/>
            <person name="Tripathy S."/>
            <person name="Wawra S."/>
            <person name="van West P."/>
            <person name="Whitty B.R."/>
            <person name="Coutinho P.M."/>
            <person name="Henrissat B."/>
            <person name="Martin F."/>
            <person name="Thomas P.D."/>
            <person name="Tyler B.M."/>
            <person name="De Vries R.P."/>
            <person name="Kamoun S."/>
            <person name="Yandell M."/>
            <person name="Tisserat N."/>
            <person name="Buell C.R."/>
        </authorList>
    </citation>
    <scope>NUCLEOTIDE SEQUENCE</scope>
    <source>
        <strain evidence="8">DAOM:BR144</strain>
    </source>
</reference>
<evidence type="ECO:0000259" key="6">
    <source>
        <dbReference type="PROSITE" id="PS50178"/>
    </source>
</evidence>
<organism evidence="7 8">
    <name type="scientific">Globisporangium ultimum (strain ATCC 200006 / CBS 805.95 / DAOM BR144)</name>
    <name type="common">Pythium ultimum</name>
    <dbReference type="NCBI Taxonomy" id="431595"/>
    <lineage>
        <taxon>Eukaryota</taxon>
        <taxon>Sar</taxon>
        <taxon>Stramenopiles</taxon>
        <taxon>Oomycota</taxon>
        <taxon>Peronosporomycetes</taxon>
        <taxon>Pythiales</taxon>
        <taxon>Pythiaceae</taxon>
        <taxon>Globisporangium</taxon>
    </lineage>
</organism>
<dbReference type="InterPro" id="IPR017455">
    <property type="entry name" value="Znf_FYVE-rel"/>
</dbReference>
<keyword evidence="8" id="KW-1185">Reference proteome</keyword>
<dbReference type="InParanoid" id="K3W6D1"/>
<keyword evidence="3" id="KW-0862">Zinc</keyword>
<evidence type="ECO:0000313" key="7">
    <source>
        <dbReference type="EnsemblProtists" id="PYU1_T000522"/>
    </source>
</evidence>
<evidence type="ECO:0000256" key="1">
    <source>
        <dbReference type="ARBA" id="ARBA00022723"/>
    </source>
</evidence>
<dbReference type="Proteomes" id="UP000019132">
    <property type="component" value="Unassembled WGS sequence"/>
</dbReference>
<keyword evidence="2 4" id="KW-0863">Zinc-finger</keyword>
<accession>K3W6D1</accession>
<dbReference type="EnsemblProtists" id="PYU1_T000522">
    <property type="protein sequence ID" value="PYU1_T000522"/>
    <property type="gene ID" value="PYU1_G000522"/>
</dbReference>
<reference evidence="7" key="3">
    <citation type="submission" date="2015-02" db="UniProtKB">
        <authorList>
            <consortium name="EnsemblProtists"/>
        </authorList>
    </citation>
    <scope>IDENTIFICATION</scope>
    <source>
        <strain evidence="7">DAOM BR144</strain>
    </source>
</reference>
<dbReference type="CDD" id="cd00065">
    <property type="entry name" value="FYVE_like_SF"/>
    <property type="match status" value="1"/>
</dbReference>
<reference evidence="8" key="2">
    <citation type="submission" date="2010-04" db="EMBL/GenBank/DDBJ databases">
        <authorList>
            <person name="Buell R."/>
            <person name="Hamilton J."/>
            <person name="Hostetler J."/>
        </authorList>
    </citation>
    <scope>NUCLEOTIDE SEQUENCE [LARGE SCALE GENOMIC DNA]</scope>
    <source>
        <strain evidence="8">DAOM:BR144</strain>
    </source>
</reference>
<dbReference type="InterPro" id="IPR023393">
    <property type="entry name" value="START-like_dom_sf"/>
</dbReference>
<dbReference type="EMBL" id="GL376636">
    <property type="status" value="NOT_ANNOTATED_CDS"/>
    <property type="molecule type" value="Genomic_DNA"/>
</dbReference>
<feature type="region of interest" description="Disordered" evidence="5">
    <location>
        <begin position="285"/>
        <end position="310"/>
    </location>
</feature>
<evidence type="ECO:0000256" key="2">
    <source>
        <dbReference type="ARBA" id="ARBA00022771"/>
    </source>
</evidence>
<protein>
    <recommendedName>
        <fullName evidence="6">FYVE-type domain-containing protein</fullName>
    </recommendedName>
</protein>
<dbReference type="eggNOG" id="ENOG502RWTZ">
    <property type="taxonomic scope" value="Eukaryota"/>
</dbReference>
<evidence type="ECO:0000256" key="3">
    <source>
        <dbReference type="ARBA" id="ARBA00022833"/>
    </source>
</evidence>
<evidence type="ECO:0000313" key="8">
    <source>
        <dbReference type="Proteomes" id="UP000019132"/>
    </source>
</evidence>
<proteinExistence type="predicted"/>
<dbReference type="PROSITE" id="PS50178">
    <property type="entry name" value="ZF_FYVE"/>
    <property type="match status" value="1"/>
</dbReference>